<evidence type="ECO:0000313" key="3">
    <source>
        <dbReference type="EMBL" id="MBB5832612.1"/>
    </source>
</evidence>
<evidence type="ECO:0000259" key="2">
    <source>
        <dbReference type="PROSITE" id="PS51094"/>
    </source>
</evidence>
<dbReference type="Proteomes" id="UP000588158">
    <property type="component" value="Unassembled WGS sequence"/>
</dbReference>
<dbReference type="PANTHER" id="PTHR47738">
    <property type="entry name" value="PTS SYSTEM FRUCTOSE-LIKE EIIA COMPONENT-RELATED"/>
    <property type="match status" value="1"/>
</dbReference>
<dbReference type="PANTHER" id="PTHR47738:SF3">
    <property type="entry name" value="PHOSPHOTRANSFERASE SYSTEM MANNITOL_FRUCTOSE-SPECIFIC IIA DOMAIN CONTAINING PROTEIN"/>
    <property type="match status" value="1"/>
</dbReference>
<sequence length="181" mass="18976">MESDPRPSQGSAADPVAGALDGPADVPLEEATVLPGAALAHLDVDDAEAVLRALSARLLELGAVTDSFEQAVLERERRQPTGLPTLVPAAIPHTDPEHVLTAGFAVATLEHSVPFAEIGSNGSREVEAELVVMLVLKDPAAQLEALQNLVAKLQDRSGVRDVLTAADDAELERAAREWLGS</sequence>
<dbReference type="SUPFAM" id="SSF55804">
    <property type="entry name" value="Phoshotransferase/anion transport protein"/>
    <property type="match status" value="1"/>
</dbReference>
<dbReference type="InterPro" id="IPR002178">
    <property type="entry name" value="PTS_EIIA_type-2_dom"/>
</dbReference>
<evidence type="ECO:0000313" key="4">
    <source>
        <dbReference type="Proteomes" id="UP000588158"/>
    </source>
</evidence>
<accession>A0A841AH67</accession>
<dbReference type="CDD" id="cd00211">
    <property type="entry name" value="PTS_IIA_fru"/>
    <property type="match status" value="1"/>
</dbReference>
<protein>
    <submittedName>
        <fullName evidence="3">PTS system galactitol-specific IIA component</fullName>
    </submittedName>
</protein>
<name>A0A841AH67_9MICO</name>
<feature type="compositionally biased region" description="Polar residues" evidence="1">
    <location>
        <begin position="1"/>
        <end position="11"/>
    </location>
</feature>
<proteinExistence type="predicted"/>
<reference evidence="3 4" key="1">
    <citation type="submission" date="2020-08" db="EMBL/GenBank/DDBJ databases">
        <title>Sequencing the genomes of 1000 actinobacteria strains.</title>
        <authorList>
            <person name="Klenk H.-P."/>
        </authorList>
    </citation>
    <scope>NUCLEOTIDE SEQUENCE [LARGE SCALE GENOMIC DNA]</scope>
    <source>
        <strain evidence="3 4">DSM 28796</strain>
    </source>
</reference>
<feature type="region of interest" description="Disordered" evidence="1">
    <location>
        <begin position="1"/>
        <end position="24"/>
    </location>
</feature>
<keyword evidence="4" id="KW-1185">Reference proteome</keyword>
<organism evidence="3 4">
    <name type="scientific">Brachybacterium aquaticum</name>
    <dbReference type="NCBI Taxonomy" id="1432564"/>
    <lineage>
        <taxon>Bacteria</taxon>
        <taxon>Bacillati</taxon>
        <taxon>Actinomycetota</taxon>
        <taxon>Actinomycetes</taxon>
        <taxon>Micrococcales</taxon>
        <taxon>Dermabacteraceae</taxon>
        <taxon>Brachybacterium</taxon>
    </lineage>
</organism>
<dbReference type="Pfam" id="PF00359">
    <property type="entry name" value="PTS_EIIA_2"/>
    <property type="match status" value="1"/>
</dbReference>
<dbReference type="Gene3D" id="3.40.930.10">
    <property type="entry name" value="Mannitol-specific EII, Chain A"/>
    <property type="match status" value="1"/>
</dbReference>
<feature type="domain" description="PTS EIIA type-2" evidence="2">
    <location>
        <begin position="31"/>
        <end position="178"/>
    </location>
</feature>
<dbReference type="EMBL" id="JACHLZ010000001">
    <property type="protein sequence ID" value="MBB5832612.1"/>
    <property type="molecule type" value="Genomic_DNA"/>
</dbReference>
<dbReference type="PROSITE" id="PS51094">
    <property type="entry name" value="PTS_EIIA_TYPE_2"/>
    <property type="match status" value="1"/>
</dbReference>
<comment type="caution">
    <text evidence="3">The sequence shown here is derived from an EMBL/GenBank/DDBJ whole genome shotgun (WGS) entry which is preliminary data.</text>
</comment>
<evidence type="ECO:0000256" key="1">
    <source>
        <dbReference type="SAM" id="MobiDB-lite"/>
    </source>
</evidence>
<dbReference type="InterPro" id="IPR016152">
    <property type="entry name" value="PTrfase/Anion_transptr"/>
</dbReference>
<dbReference type="RefSeq" id="WP_184325908.1">
    <property type="nucleotide sequence ID" value="NZ_JACHLZ010000001.1"/>
</dbReference>
<gene>
    <name evidence="3" type="ORF">HNR70_002425</name>
</gene>
<dbReference type="InterPro" id="IPR051541">
    <property type="entry name" value="PTS_SugarTrans_NitroReg"/>
</dbReference>
<dbReference type="AlphaFoldDB" id="A0A841AH67"/>